<comment type="caution">
    <text evidence="1">The sequence shown here is derived from an EMBL/GenBank/DDBJ whole genome shotgun (WGS) entry which is preliminary data.</text>
</comment>
<dbReference type="Proteomes" id="UP000256373">
    <property type="component" value="Unassembled WGS sequence"/>
</dbReference>
<evidence type="ECO:0000313" key="1">
    <source>
        <dbReference type="EMBL" id="REA63577.1"/>
    </source>
</evidence>
<proteinExistence type="predicted"/>
<dbReference type="AlphaFoldDB" id="A0A3D8YFY3"/>
<evidence type="ECO:0000313" key="2">
    <source>
        <dbReference type="Proteomes" id="UP000256373"/>
    </source>
</evidence>
<gene>
    <name evidence="1" type="ORF">DSL64_03800</name>
</gene>
<reference evidence="1 2" key="1">
    <citation type="submission" date="2018-07" db="EMBL/GenBank/DDBJ databases">
        <title>Dyadobacter roseus sp. nov., isolated from rose rhizosphere soil.</title>
        <authorList>
            <person name="Chen L."/>
        </authorList>
    </citation>
    <scope>NUCLEOTIDE SEQUENCE [LARGE SCALE GENOMIC DNA]</scope>
    <source>
        <strain evidence="1 2">RS19</strain>
    </source>
</reference>
<protein>
    <submittedName>
        <fullName evidence="1">Uncharacterized protein</fullName>
    </submittedName>
</protein>
<dbReference type="RefSeq" id="WP_115829326.1">
    <property type="nucleotide sequence ID" value="NZ_QNUL01000002.1"/>
</dbReference>
<accession>A0A3D8YFY3</accession>
<dbReference type="OrthoDB" id="5783711at2"/>
<name>A0A3D8YFY3_9BACT</name>
<sequence length="78" mass="9079">MATDRQFSLGLSYFDIMELSPEDLHRFLALTPREEIIDWLQWNDAGGIYNDRDSINEFGDILSSEEAMEIVKRQIVNV</sequence>
<keyword evidence="2" id="KW-1185">Reference proteome</keyword>
<organism evidence="1 2">
    <name type="scientific">Dyadobacter luteus</name>
    <dbReference type="NCBI Taxonomy" id="2259619"/>
    <lineage>
        <taxon>Bacteria</taxon>
        <taxon>Pseudomonadati</taxon>
        <taxon>Bacteroidota</taxon>
        <taxon>Cytophagia</taxon>
        <taxon>Cytophagales</taxon>
        <taxon>Spirosomataceae</taxon>
        <taxon>Dyadobacter</taxon>
    </lineage>
</organism>
<dbReference type="EMBL" id="QNUL01000002">
    <property type="protein sequence ID" value="REA63577.1"/>
    <property type="molecule type" value="Genomic_DNA"/>
</dbReference>